<dbReference type="Pfam" id="PF22486">
    <property type="entry name" value="MATH_2"/>
    <property type="match status" value="1"/>
</dbReference>
<gene>
    <name evidence="5" type="ORF">NSCI0253_LOCUS10392</name>
</gene>
<organism evidence="5">
    <name type="scientific">Noctiluca scintillans</name>
    <name type="common">Sea sparkle</name>
    <name type="synonym">Red tide dinoflagellate</name>
    <dbReference type="NCBI Taxonomy" id="2966"/>
    <lineage>
        <taxon>Eukaryota</taxon>
        <taxon>Sar</taxon>
        <taxon>Alveolata</taxon>
        <taxon>Dinophyceae</taxon>
        <taxon>Noctilucales</taxon>
        <taxon>Noctilucaceae</taxon>
        <taxon>Noctiluca</taxon>
    </lineage>
</organism>
<name>A0A7S0ZYA7_NOCSC</name>
<reference evidence="5" key="1">
    <citation type="submission" date="2021-01" db="EMBL/GenBank/DDBJ databases">
        <authorList>
            <person name="Corre E."/>
            <person name="Pelletier E."/>
            <person name="Niang G."/>
            <person name="Scheremetjew M."/>
            <person name="Finn R."/>
            <person name="Kale V."/>
            <person name="Holt S."/>
            <person name="Cochrane G."/>
            <person name="Meng A."/>
            <person name="Brown T."/>
            <person name="Cohen L."/>
        </authorList>
    </citation>
    <scope>NUCLEOTIDE SEQUENCE</scope>
</reference>
<feature type="region of interest" description="Disordered" evidence="1">
    <location>
        <begin position="355"/>
        <end position="377"/>
    </location>
</feature>
<dbReference type="SMART" id="SM00513">
    <property type="entry name" value="SAP"/>
    <property type="match status" value="1"/>
</dbReference>
<proteinExistence type="predicted"/>
<dbReference type="Gene3D" id="1.10.720.30">
    <property type="entry name" value="SAP domain"/>
    <property type="match status" value="1"/>
</dbReference>
<dbReference type="InterPro" id="IPR011333">
    <property type="entry name" value="SKP1/BTB/POZ_sf"/>
</dbReference>
<dbReference type="InterPro" id="IPR000210">
    <property type="entry name" value="BTB/POZ_dom"/>
</dbReference>
<dbReference type="Gene3D" id="3.30.710.10">
    <property type="entry name" value="Potassium Channel Kv1.1, Chain A"/>
    <property type="match status" value="1"/>
</dbReference>
<dbReference type="PANTHER" id="PTHR24413">
    <property type="entry name" value="SPECKLE-TYPE POZ PROTEIN"/>
    <property type="match status" value="1"/>
</dbReference>
<dbReference type="PROSITE" id="PS50800">
    <property type="entry name" value="SAP"/>
    <property type="match status" value="1"/>
</dbReference>
<dbReference type="PROSITE" id="PS50144">
    <property type="entry name" value="MATH"/>
    <property type="match status" value="1"/>
</dbReference>
<evidence type="ECO:0000313" key="5">
    <source>
        <dbReference type="EMBL" id="CAD8836044.1"/>
    </source>
</evidence>
<dbReference type="PROSITE" id="PS50097">
    <property type="entry name" value="BTB"/>
    <property type="match status" value="1"/>
</dbReference>
<dbReference type="SUPFAM" id="SSF68906">
    <property type="entry name" value="SAP domain"/>
    <property type="match status" value="1"/>
</dbReference>
<dbReference type="SUPFAM" id="SSF54695">
    <property type="entry name" value="POZ domain"/>
    <property type="match status" value="1"/>
</dbReference>
<dbReference type="InterPro" id="IPR036361">
    <property type="entry name" value="SAP_dom_sf"/>
</dbReference>
<dbReference type="InterPro" id="IPR002083">
    <property type="entry name" value="MATH/TRAF_dom"/>
</dbReference>
<evidence type="ECO:0000259" key="3">
    <source>
        <dbReference type="PROSITE" id="PS50144"/>
    </source>
</evidence>
<evidence type="ECO:0000259" key="2">
    <source>
        <dbReference type="PROSITE" id="PS50097"/>
    </source>
</evidence>
<accession>A0A7S0ZYA7</accession>
<sequence length="419" mass="45836">MASRSSPSGDDPMTEVVTSIRAARGGFQWVIEDWPGMPPAVNSPDVECAGHRWRLRIYPFGREEEFAGHVSLYLYYCGRDQGVSTSYAIRIVNQLAGKPDFVVSVLRKKSFGFIHTEDVVNNRGFPAFIPQARLNDESRGLKVSNRVIIRVELTVTADEPTHVLRTTTGARWTPSESLERDMLAALEGAQEGGSAALVVEGQRLACHREILSFRSPVFRAMFAHGTREASRNEITIPDVSLPVAKELLRFIYTDRCSEGAIESQGEQLLAVADKYQVERLRQLCEVELAGSLTIASAADRLALADLHTAEQLREECVEFVARNAEVLSTPGWARLSESGSNIGLVGEVLASACGKRSGEPMEDEDPDSAPGLTPSRVKRLRVSELRRELSSRGLDVGGAKHALQARLTGALAPKELQAA</sequence>
<feature type="domain" description="BTB" evidence="2">
    <location>
        <begin position="193"/>
        <end position="255"/>
    </location>
</feature>
<protein>
    <submittedName>
        <fullName evidence="5">Uncharacterized protein</fullName>
    </submittedName>
</protein>
<dbReference type="AlphaFoldDB" id="A0A7S0ZYA7"/>
<dbReference type="Pfam" id="PF02037">
    <property type="entry name" value="SAP"/>
    <property type="match status" value="1"/>
</dbReference>
<dbReference type="Gene3D" id="2.60.210.10">
    <property type="entry name" value="Apoptosis, Tumor Necrosis Factor Receptor Associated Protein 2, Chain A"/>
    <property type="match status" value="1"/>
</dbReference>
<dbReference type="InterPro" id="IPR008974">
    <property type="entry name" value="TRAF-like"/>
</dbReference>
<dbReference type="GO" id="GO:0030163">
    <property type="term" value="P:protein catabolic process"/>
    <property type="evidence" value="ECO:0007669"/>
    <property type="project" value="UniProtKB-ARBA"/>
</dbReference>
<dbReference type="InterPro" id="IPR003034">
    <property type="entry name" value="SAP_dom"/>
</dbReference>
<dbReference type="EMBL" id="HBFQ01014997">
    <property type="protein sequence ID" value="CAD8836044.1"/>
    <property type="molecule type" value="Transcribed_RNA"/>
</dbReference>
<dbReference type="SUPFAM" id="SSF49599">
    <property type="entry name" value="TRAF domain-like"/>
    <property type="match status" value="1"/>
</dbReference>
<feature type="domain" description="MATH" evidence="3">
    <location>
        <begin position="24"/>
        <end position="153"/>
    </location>
</feature>
<dbReference type="Pfam" id="PF00651">
    <property type="entry name" value="BTB"/>
    <property type="match status" value="1"/>
</dbReference>
<dbReference type="CDD" id="cd00121">
    <property type="entry name" value="MATH"/>
    <property type="match status" value="1"/>
</dbReference>
<feature type="domain" description="SAP" evidence="4">
    <location>
        <begin position="377"/>
        <end position="411"/>
    </location>
</feature>
<evidence type="ECO:0000256" key="1">
    <source>
        <dbReference type="SAM" id="MobiDB-lite"/>
    </source>
</evidence>
<dbReference type="Gene3D" id="1.25.40.420">
    <property type="match status" value="1"/>
</dbReference>
<evidence type="ECO:0000259" key="4">
    <source>
        <dbReference type="PROSITE" id="PS50800"/>
    </source>
</evidence>
<dbReference type="SMART" id="SM00225">
    <property type="entry name" value="BTB"/>
    <property type="match status" value="1"/>
</dbReference>